<dbReference type="Proteomes" id="UP001213681">
    <property type="component" value="Unassembled WGS sequence"/>
</dbReference>
<reference evidence="1" key="2">
    <citation type="journal article" date="2023" name="IMA Fungus">
        <title>Comparative genomic study of the Penicillium genus elucidates a diverse pangenome and 15 lateral gene transfer events.</title>
        <authorList>
            <person name="Petersen C."/>
            <person name="Sorensen T."/>
            <person name="Nielsen M.R."/>
            <person name="Sondergaard T.E."/>
            <person name="Sorensen J.L."/>
            <person name="Fitzpatrick D.A."/>
            <person name="Frisvad J.C."/>
            <person name="Nielsen K.L."/>
        </authorList>
    </citation>
    <scope>NUCLEOTIDE SEQUENCE</scope>
    <source>
        <strain evidence="1">IBT 16125</strain>
    </source>
</reference>
<accession>A0AAD6FXP0</accession>
<protein>
    <submittedName>
        <fullName evidence="1">Uncharacterized protein</fullName>
    </submittedName>
</protein>
<keyword evidence="2" id="KW-1185">Reference proteome</keyword>
<organism evidence="1 2">
    <name type="scientific">Penicillium daleae</name>
    <dbReference type="NCBI Taxonomy" id="63821"/>
    <lineage>
        <taxon>Eukaryota</taxon>
        <taxon>Fungi</taxon>
        <taxon>Dikarya</taxon>
        <taxon>Ascomycota</taxon>
        <taxon>Pezizomycotina</taxon>
        <taxon>Eurotiomycetes</taxon>
        <taxon>Eurotiomycetidae</taxon>
        <taxon>Eurotiales</taxon>
        <taxon>Aspergillaceae</taxon>
        <taxon>Penicillium</taxon>
    </lineage>
</organism>
<dbReference type="GeneID" id="81602666"/>
<evidence type="ECO:0000313" key="2">
    <source>
        <dbReference type="Proteomes" id="UP001213681"/>
    </source>
</evidence>
<dbReference type="AlphaFoldDB" id="A0AAD6FXP0"/>
<dbReference type="RefSeq" id="XP_056761272.1">
    <property type="nucleotide sequence ID" value="XM_056912423.1"/>
</dbReference>
<reference evidence="1" key="1">
    <citation type="submission" date="2022-12" db="EMBL/GenBank/DDBJ databases">
        <authorList>
            <person name="Petersen C."/>
        </authorList>
    </citation>
    <scope>NUCLEOTIDE SEQUENCE</scope>
    <source>
        <strain evidence="1">IBT 16125</strain>
    </source>
</reference>
<gene>
    <name evidence="1" type="ORF">N7458_009041</name>
</gene>
<sequence length="230" mass="26761">MAKNRYVESLPILYGNEFRFLKRRELCTTFPNQVPATGLSSIRRVTLWWTLGADIQPHTSLQNKARYDLLWSALRSKYTALTHIRIFIDSAYLPPMKDTSRGITGDAQIEKDRLFQNAWLEGLEAMVEANKDLEVFEVHFYVKVYRKLRDRVKPWLKEKEEERKVDNGAVRYKAYKCRSTAIKWQGCPDGSYDGVMTDLSDGSSKIGIEDAKSRPAEFWLKKAREAENRK</sequence>
<evidence type="ECO:0000313" key="1">
    <source>
        <dbReference type="EMBL" id="KAJ5438043.1"/>
    </source>
</evidence>
<dbReference type="EMBL" id="JAPVEA010000008">
    <property type="protein sequence ID" value="KAJ5438043.1"/>
    <property type="molecule type" value="Genomic_DNA"/>
</dbReference>
<comment type="caution">
    <text evidence="1">The sequence shown here is derived from an EMBL/GenBank/DDBJ whole genome shotgun (WGS) entry which is preliminary data.</text>
</comment>
<name>A0AAD6FXP0_9EURO</name>
<proteinExistence type="predicted"/>